<evidence type="ECO:0000256" key="1">
    <source>
        <dbReference type="SAM" id="Phobius"/>
    </source>
</evidence>
<keyword evidence="1" id="KW-0472">Membrane</keyword>
<proteinExistence type="predicted"/>
<dbReference type="EMBL" id="CAMAPF010001036">
    <property type="protein sequence ID" value="CAH9142071.1"/>
    <property type="molecule type" value="Genomic_DNA"/>
</dbReference>
<gene>
    <name evidence="2" type="ORF">CEPIT_LOCUS39621</name>
</gene>
<evidence type="ECO:0000313" key="2">
    <source>
        <dbReference type="EMBL" id="CAH9142071.1"/>
    </source>
</evidence>
<keyword evidence="1" id="KW-1133">Transmembrane helix</keyword>
<dbReference type="Proteomes" id="UP001152523">
    <property type="component" value="Unassembled WGS sequence"/>
</dbReference>
<feature type="transmembrane region" description="Helical" evidence="1">
    <location>
        <begin position="12"/>
        <end position="30"/>
    </location>
</feature>
<organism evidence="2 3">
    <name type="scientific">Cuscuta epithymum</name>
    <dbReference type="NCBI Taxonomy" id="186058"/>
    <lineage>
        <taxon>Eukaryota</taxon>
        <taxon>Viridiplantae</taxon>
        <taxon>Streptophyta</taxon>
        <taxon>Embryophyta</taxon>
        <taxon>Tracheophyta</taxon>
        <taxon>Spermatophyta</taxon>
        <taxon>Magnoliopsida</taxon>
        <taxon>eudicotyledons</taxon>
        <taxon>Gunneridae</taxon>
        <taxon>Pentapetalae</taxon>
        <taxon>asterids</taxon>
        <taxon>lamiids</taxon>
        <taxon>Solanales</taxon>
        <taxon>Convolvulaceae</taxon>
        <taxon>Cuscuteae</taxon>
        <taxon>Cuscuta</taxon>
        <taxon>Cuscuta subgen. Cuscuta</taxon>
    </lineage>
</organism>
<accession>A0AAV0G2I9</accession>
<keyword evidence="1" id="KW-0812">Transmembrane</keyword>
<protein>
    <submittedName>
        <fullName evidence="2">Uncharacterized protein</fullName>
    </submittedName>
</protein>
<comment type="caution">
    <text evidence="2">The sequence shown here is derived from an EMBL/GenBank/DDBJ whole genome shotgun (WGS) entry which is preliminary data.</text>
</comment>
<dbReference type="AlphaFoldDB" id="A0AAV0G2I9"/>
<name>A0AAV0G2I9_9ASTE</name>
<keyword evidence="3" id="KW-1185">Reference proteome</keyword>
<evidence type="ECO:0000313" key="3">
    <source>
        <dbReference type="Proteomes" id="UP001152523"/>
    </source>
</evidence>
<sequence length="123" mass="14416">MMLGEWTLLFHQMKFSYFYYVLLTYLYFVFSRSNIKGDRFLVCFILIASFLVRGNQADAAVNSLKALTFSAISLAPFGVDYSIFDKEVKGQMGLWLGWFRRRLALDDYFTICNFPMLLRVDLI</sequence>
<reference evidence="2" key="1">
    <citation type="submission" date="2022-07" db="EMBL/GenBank/DDBJ databases">
        <authorList>
            <person name="Macas J."/>
            <person name="Novak P."/>
            <person name="Neumann P."/>
        </authorList>
    </citation>
    <scope>NUCLEOTIDE SEQUENCE</scope>
</reference>